<dbReference type="Proteomes" id="UP000694406">
    <property type="component" value="Unplaced"/>
</dbReference>
<sequence>MENLGGWREGSCIEGLYSKVGTNPEEVKQRQSEVLRILDGNRLKYQLVDVSLSDTLLQEMRDKVGKADAVPPQIFNGDEYCGVRKLSAQKNQTIFPFLGLTYQSDLQ</sequence>
<organism evidence="2 3">
    <name type="scientific">Laticauda laticaudata</name>
    <name type="common">Blue-ringed sea krait</name>
    <name type="synonym">Blue-lipped sea krait</name>
    <dbReference type="NCBI Taxonomy" id="8630"/>
    <lineage>
        <taxon>Eukaryota</taxon>
        <taxon>Metazoa</taxon>
        <taxon>Chordata</taxon>
        <taxon>Craniata</taxon>
        <taxon>Vertebrata</taxon>
        <taxon>Euteleostomi</taxon>
        <taxon>Lepidosauria</taxon>
        <taxon>Squamata</taxon>
        <taxon>Bifurcata</taxon>
        <taxon>Unidentata</taxon>
        <taxon>Episquamata</taxon>
        <taxon>Toxicofera</taxon>
        <taxon>Serpentes</taxon>
        <taxon>Colubroidea</taxon>
        <taxon>Elapidae</taxon>
        <taxon>Laticaudinae</taxon>
        <taxon>Laticauda</taxon>
    </lineage>
</organism>
<dbReference type="PANTHER" id="PTHR12232">
    <property type="entry name" value="SH3 DOMAIN-BINDING GLUTAMIC ACID-RICH-LIKE PROTEIN"/>
    <property type="match status" value="1"/>
</dbReference>
<dbReference type="InterPro" id="IPR006993">
    <property type="entry name" value="Glut_rich_SH3-bd"/>
</dbReference>
<name>A0A8C5S5Z1_LATLA</name>
<accession>A0A8C5S5Z1</accession>
<evidence type="ECO:0000313" key="3">
    <source>
        <dbReference type="Proteomes" id="UP000694406"/>
    </source>
</evidence>
<dbReference type="GO" id="GO:0005737">
    <property type="term" value="C:cytoplasm"/>
    <property type="evidence" value="ECO:0007669"/>
    <property type="project" value="TreeGrafter"/>
</dbReference>
<dbReference type="Ensembl" id="ENSLLTT00000013746.1">
    <property type="protein sequence ID" value="ENSLLTP00000013236.1"/>
    <property type="gene ID" value="ENSLLTG00000010119.1"/>
</dbReference>
<dbReference type="SUPFAM" id="SSF52833">
    <property type="entry name" value="Thioredoxin-like"/>
    <property type="match status" value="1"/>
</dbReference>
<dbReference type="PANTHER" id="PTHR12232:SF6">
    <property type="entry name" value="SH3 DOMAIN-BINDING GLUTAMIC ACID-RICH-LIKE PROTEIN 3"/>
    <property type="match status" value="1"/>
</dbReference>
<protein>
    <recommendedName>
        <fullName evidence="4">SH3 domain-binding glutamic acid-rich-like protein 3</fullName>
    </recommendedName>
</protein>
<evidence type="ECO:0000313" key="2">
    <source>
        <dbReference type="Ensembl" id="ENSLLTP00000013236.1"/>
    </source>
</evidence>
<reference evidence="2" key="1">
    <citation type="submission" date="2025-08" db="UniProtKB">
        <authorList>
            <consortium name="Ensembl"/>
        </authorList>
    </citation>
    <scope>IDENTIFICATION</scope>
</reference>
<proteinExistence type="inferred from homology"/>
<dbReference type="Gene3D" id="3.40.30.10">
    <property type="entry name" value="Glutaredoxin"/>
    <property type="match status" value="1"/>
</dbReference>
<dbReference type="AlphaFoldDB" id="A0A8C5S5Z1"/>
<dbReference type="GeneTree" id="ENSGT01030000236425"/>
<dbReference type="InterPro" id="IPR036249">
    <property type="entry name" value="Thioredoxin-like_sf"/>
</dbReference>
<evidence type="ECO:0008006" key="4">
    <source>
        <dbReference type="Google" id="ProtNLM"/>
    </source>
</evidence>
<comment type="similarity">
    <text evidence="1">Belongs to the SH3BGR family.</text>
</comment>
<dbReference type="Pfam" id="PF04908">
    <property type="entry name" value="SH3BGR"/>
    <property type="match status" value="1"/>
</dbReference>
<reference evidence="2" key="2">
    <citation type="submission" date="2025-09" db="UniProtKB">
        <authorList>
            <consortium name="Ensembl"/>
        </authorList>
    </citation>
    <scope>IDENTIFICATION</scope>
</reference>
<evidence type="ECO:0000256" key="1">
    <source>
        <dbReference type="ARBA" id="ARBA00007764"/>
    </source>
</evidence>
<keyword evidence="3" id="KW-1185">Reference proteome</keyword>
<dbReference type="InterPro" id="IPR051033">
    <property type="entry name" value="SH3BGR"/>
</dbReference>